<reference evidence="4 5" key="1">
    <citation type="submission" date="2016-10" db="EMBL/GenBank/DDBJ databases">
        <authorList>
            <person name="de Groot N.N."/>
        </authorList>
    </citation>
    <scope>NUCLEOTIDE SEQUENCE [LARGE SCALE GENOMIC DNA]</scope>
    <source>
        <strain evidence="4 5">AR40</strain>
    </source>
</reference>
<dbReference type="SMART" id="SM00857">
    <property type="entry name" value="Resolvase"/>
    <property type="match status" value="1"/>
</dbReference>
<organism evidence="4 5">
    <name type="scientific">Butyrivibrio fibrisolvens</name>
    <dbReference type="NCBI Taxonomy" id="831"/>
    <lineage>
        <taxon>Bacteria</taxon>
        <taxon>Bacillati</taxon>
        <taxon>Bacillota</taxon>
        <taxon>Clostridia</taxon>
        <taxon>Lachnospirales</taxon>
        <taxon>Lachnospiraceae</taxon>
        <taxon>Butyrivibrio</taxon>
    </lineage>
</organism>
<dbReference type="PROSITE" id="PS51737">
    <property type="entry name" value="RECOMBINASE_DNA_BIND"/>
    <property type="match status" value="1"/>
</dbReference>
<dbReference type="EMBL" id="FOGJ01000025">
    <property type="protein sequence ID" value="SES26006.1"/>
    <property type="molecule type" value="Genomic_DNA"/>
</dbReference>
<evidence type="ECO:0000259" key="3">
    <source>
        <dbReference type="PROSITE" id="PS51737"/>
    </source>
</evidence>
<dbReference type="InterPro" id="IPR050639">
    <property type="entry name" value="SSR_resolvase"/>
</dbReference>
<dbReference type="Gene3D" id="3.90.1750.20">
    <property type="entry name" value="Putative Large Serine Recombinase, Chain B, Domain 2"/>
    <property type="match status" value="1"/>
</dbReference>
<dbReference type="InterPro" id="IPR036162">
    <property type="entry name" value="Resolvase-like_N_sf"/>
</dbReference>
<dbReference type="InterPro" id="IPR011109">
    <property type="entry name" value="DNA_bind_recombinase_dom"/>
</dbReference>
<dbReference type="PANTHER" id="PTHR30461:SF23">
    <property type="entry name" value="DNA RECOMBINASE-RELATED"/>
    <property type="match status" value="1"/>
</dbReference>
<dbReference type="GO" id="GO:0003677">
    <property type="term" value="F:DNA binding"/>
    <property type="evidence" value="ECO:0007669"/>
    <property type="project" value="InterPro"/>
</dbReference>
<accession>A0A1H9VW70</accession>
<dbReference type="PANTHER" id="PTHR30461">
    <property type="entry name" value="DNA-INVERTASE FROM LAMBDOID PROPHAGE"/>
    <property type="match status" value="1"/>
</dbReference>
<feature type="coiled-coil region" evidence="1">
    <location>
        <begin position="414"/>
        <end position="483"/>
    </location>
</feature>
<evidence type="ECO:0000313" key="5">
    <source>
        <dbReference type="Proteomes" id="UP000182584"/>
    </source>
</evidence>
<evidence type="ECO:0000259" key="2">
    <source>
        <dbReference type="PROSITE" id="PS51736"/>
    </source>
</evidence>
<feature type="domain" description="Recombinase" evidence="3">
    <location>
        <begin position="177"/>
        <end position="325"/>
    </location>
</feature>
<dbReference type="PROSITE" id="PS51736">
    <property type="entry name" value="RECOMBINASES_3"/>
    <property type="match status" value="1"/>
</dbReference>
<dbReference type="Gene3D" id="3.40.50.1390">
    <property type="entry name" value="Resolvase, N-terminal catalytic domain"/>
    <property type="match status" value="1"/>
</dbReference>
<dbReference type="SUPFAM" id="SSF53041">
    <property type="entry name" value="Resolvase-like"/>
    <property type="match status" value="1"/>
</dbReference>
<dbReference type="Pfam" id="PF14287">
    <property type="entry name" value="DUF4368"/>
    <property type="match status" value="1"/>
</dbReference>
<dbReference type="GO" id="GO:0000150">
    <property type="term" value="F:DNA strand exchange activity"/>
    <property type="evidence" value="ECO:0007669"/>
    <property type="project" value="InterPro"/>
</dbReference>
<feature type="domain" description="Resolvase/invertase-type recombinase catalytic" evidence="2">
    <location>
        <begin position="20"/>
        <end position="169"/>
    </location>
</feature>
<dbReference type="OrthoDB" id="9784557at2"/>
<sequence length="568" mass="65888">MSLYNMSYEELEAELAPNYRVGIYLRISKDDDIRERESSSIAHQREMLTDFCKKKGWSIAKEYVDDGFTGLNMKRPSLQRLLKDVEDRKINLVITKDYSRLGRNRLEVGTLREEFFPKNRCRYIALNDSIDTLYEDDTAASFKEIFNEHYSKDISNKVHSAYLSQARNGRFTGCVAPFGYMKDPDDPRHLIIDEETAPYVRDIFDMALDGHGVGYIKRRLEQNKVPCPTWWNRQRGIREHYTKYELQDPENGKYVWDDTVLTDMLINPVYYGAVSSQKKHYKFKVGVLGEKAPADWLVVENMHEPIVDQDTFDVVQEKIKSRKCTRGDGTTSLFAGLIKCGECGKALTIRKTNAKNPKEIYACKTYNHMGKNHCTQHRIEYDTLYDIVLKEIRDIAKKTIDADEVAEEVERGCEAEKIAERESMQRQLVKAKDRLDVLDRLVSKLYDDLLAEKITEKTFDSMMARTTKEQSELTAKIDEYETTLANEDAYDSSYDKWVELVGNYIDIKELDAETLNQLVKKIVVHEDIQDDGTRNISLEIHYNFKPVDEPHKYYLNDNAEGESSPLAV</sequence>
<dbReference type="InterPro" id="IPR038109">
    <property type="entry name" value="DNA_bind_recomb_sf"/>
</dbReference>
<evidence type="ECO:0000256" key="1">
    <source>
        <dbReference type="SAM" id="Coils"/>
    </source>
</evidence>
<dbReference type="RefSeq" id="WP_074757973.1">
    <property type="nucleotide sequence ID" value="NZ_FOGJ01000025.1"/>
</dbReference>
<evidence type="ECO:0000313" key="4">
    <source>
        <dbReference type="EMBL" id="SES26006.1"/>
    </source>
</evidence>
<dbReference type="Pfam" id="PF13408">
    <property type="entry name" value="Zn_ribbon_recom"/>
    <property type="match status" value="1"/>
</dbReference>
<dbReference type="Pfam" id="PF07508">
    <property type="entry name" value="Recombinase"/>
    <property type="match status" value="1"/>
</dbReference>
<gene>
    <name evidence="4" type="ORF">SAMN04487884_12558</name>
</gene>
<dbReference type="Proteomes" id="UP000182584">
    <property type="component" value="Unassembled WGS sequence"/>
</dbReference>
<proteinExistence type="predicted"/>
<dbReference type="AlphaFoldDB" id="A0A1H9VW70"/>
<dbReference type="InterPro" id="IPR025378">
    <property type="entry name" value="DUF4368"/>
</dbReference>
<dbReference type="InterPro" id="IPR025827">
    <property type="entry name" value="Zn_ribbon_recom_dom"/>
</dbReference>
<keyword evidence="1" id="KW-0175">Coiled coil</keyword>
<dbReference type="Pfam" id="PF00239">
    <property type="entry name" value="Resolvase"/>
    <property type="match status" value="1"/>
</dbReference>
<name>A0A1H9VW70_BUTFI</name>
<protein>
    <submittedName>
        <fullName evidence="4">Site-specific DNA recombinase</fullName>
    </submittedName>
</protein>
<dbReference type="InterPro" id="IPR006119">
    <property type="entry name" value="Resolv_N"/>
</dbReference>